<name>A0A6J4QDW9_9BACT</name>
<evidence type="ECO:0000256" key="1">
    <source>
        <dbReference type="SAM" id="MobiDB-lite"/>
    </source>
</evidence>
<gene>
    <name evidence="2" type="ORF">AVDCRST_MAG64-4261</name>
</gene>
<accession>A0A6J4QDW9</accession>
<protein>
    <submittedName>
        <fullName evidence="2">Uncharacterized protein</fullName>
    </submittedName>
</protein>
<proteinExistence type="predicted"/>
<sequence>MVEHVVLERQPVHAGRVDALRLAAGRPGVGDDRAADADVALVAVGAGQQDVLGVLVDDGVLDQQPARAGDEPDAVGAGAREPAGARLAAVGPEMHAEDRQVVDRAGALEADRGAGLDQRPRPGAVGAEDHRLRAGAARLAPAGDGLAPRVAALQQQVVGHVVAQERHALLDRPDRPVRGQAVVRIAAAGAADVDRARVAAPADVGEAVGADADGHHRAGLEALAGGRGRCCCGGGAGNRPGVGGRRASRRRLGYGHYGLLRGKARTRVVVRRGAAGLQPDAGIRERADGTLSP</sequence>
<feature type="region of interest" description="Disordered" evidence="1">
    <location>
        <begin position="110"/>
        <end position="129"/>
    </location>
</feature>
<dbReference type="AlphaFoldDB" id="A0A6J4QDW9"/>
<feature type="compositionally biased region" description="Basic and acidic residues" evidence="1">
    <location>
        <begin position="110"/>
        <end position="120"/>
    </location>
</feature>
<reference evidence="2" key="1">
    <citation type="submission" date="2020-02" db="EMBL/GenBank/DDBJ databases">
        <authorList>
            <person name="Meier V. D."/>
        </authorList>
    </citation>
    <scope>NUCLEOTIDE SEQUENCE</scope>
    <source>
        <strain evidence="2">AVDCRST_MAG64</strain>
    </source>
</reference>
<evidence type="ECO:0000313" key="2">
    <source>
        <dbReference type="EMBL" id="CAA9442095.1"/>
    </source>
</evidence>
<dbReference type="EMBL" id="CADCUQ010000988">
    <property type="protein sequence ID" value="CAA9442095.1"/>
    <property type="molecule type" value="Genomic_DNA"/>
</dbReference>
<organism evidence="2">
    <name type="scientific">uncultured Phycisphaerae bacterium</name>
    <dbReference type="NCBI Taxonomy" id="904963"/>
    <lineage>
        <taxon>Bacteria</taxon>
        <taxon>Pseudomonadati</taxon>
        <taxon>Planctomycetota</taxon>
        <taxon>Phycisphaerae</taxon>
        <taxon>environmental samples</taxon>
    </lineage>
</organism>